<dbReference type="InterPro" id="IPR045340">
    <property type="entry name" value="DUF6533"/>
</dbReference>
<feature type="transmembrane region" description="Helical" evidence="1">
    <location>
        <begin position="201"/>
        <end position="222"/>
    </location>
</feature>
<dbReference type="Pfam" id="PF20151">
    <property type="entry name" value="DUF6533"/>
    <property type="match status" value="1"/>
</dbReference>
<reference evidence="3 4" key="1">
    <citation type="journal article" date="2019" name="Nat. Ecol. Evol.">
        <title>Megaphylogeny resolves global patterns of mushroom evolution.</title>
        <authorList>
            <person name="Varga T."/>
            <person name="Krizsan K."/>
            <person name="Foldi C."/>
            <person name="Dima B."/>
            <person name="Sanchez-Garcia M."/>
            <person name="Sanchez-Ramirez S."/>
            <person name="Szollosi G.J."/>
            <person name="Szarkandi J.G."/>
            <person name="Papp V."/>
            <person name="Albert L."/>
            <person name="Andreopoulos W."/>
            <person name="Angelini C."/>
            <person name="Antonin V."/>
            <person name="Barry K.W."/>
            <person name="Bougher N.L."/>
            <person name="Buchanan P."/>
            <person name="Buyck B."/>
            <person name="Bense V."/>
            <person name="Catcheside P."/>
            <person name="Chovatia M."/>
            <person name="Cooper J."/>
            <person name="Damon W."/>
            <person name="Desjardin D."/>
            <person name="Finy P."/>
            <person name="Geml J."/>
            <person name="Haridas S."/>
            <person name="Hughes K."/>
            <person name="Justo A."/>
            <person name="Karasinski D."/>
            <person name="Kautmanova I."/>
            <person name="Kiss B."/>
            <person name="Kocsube S."/>
            <person name="Kotiranta H."/>
            <person name="LaButti K.M."/>
            <person name="Lechner B.E."/>
            <person name="Liimatainen K."/>
            <person name="Lipzen A."/>
            <person name="Lukacs Z."/>
            <person name="Mihaltcheva S."/>
            <person name="Morgado L.N."/>
            <person name="Niskanen T."/>
            <person name="Noordeloos M.E."/>
            <person name="Ohm R.A."/>
            <person name="Ortiz-Santana B."/>
            <person name="Ovrebo C."/>
            <person name="Racz N."/>
            <person name="Riley R."/>
            <person name="Savchenko A."/>
            <person name="Shiryaev A."/>
            <person name="Soop K."/>
            <person name="Spirin V."/>
            <person name="Szebenyi C."/>
            <person name="Tomsovsky M."/>
            <person name="Tulloss R.E."/>
            <person name="Uehling J."/>
            <person name="Grigoriev I.V."/>
            <person name="Vagvolgyi C."/>
            <person name="Papp T."/>
            <person name="Martin F.M."/>
            <person name="Miettinen O."/>
            <person name="Hibbett D.S."/>
            <person name="Nagy L.G."/>
        </authorList>
    </citation>
    <scope>NUCLEOTIDE SEQUENCE [LARGE SCALE GENOMIC DNA]</scope>
    <source>
        <strain evidence="3 4">CBS 962.96</strain>
    </source>
</reference>
<feature type="transmembrane region" description="Helical" evidence="1">
    <location>
        <begin position="159"/>
        <end position="180"/>
    </location>
</feature>
<dbReference type="AlphaFoldDB" id="A0A4S8MTE2"/>
<protein>
    <recommendedName>
        <fullName evidence="2">DUF6533 domain-containing protein</fullName>
    </recommendedName>
</protein>
<keyword evidence="1" id="KW-1133">Transmembrane helix</keyword>
<sequence length="283" mass="32257">MQSAERAEWIIILTNISSAAFLVYDTLLTLDDEVNYIWNNFRQSWIKWHFVLVRYWSLSYILIRLGVQMAIVSGNIKSLSIMKAWLLSQTVIGNLLIITVQIILMVRVYALYDKNRYIAWMFSLLAVSECVTTVLNVIFTTHRDLTLSNVLGPAPRSFVYFGIIPSLTQLTILVLTLLQYRRAARGGWAKTPIIGLMIRDGTIAFIVLFAMTAGWVITTVMSSRYTPVFYSWLICFGASTACRIIINTYQIGPAPRLPTRSTRDLTFFSTENEPETCTTLNYS</sequence>
<evidence type="ECO:0000256" key="1">
    <source>
        <dbReference type="SAM" id="Phobius"/>
    </source>
</evidence>
<feature type="transmembrane region" description="Helical" evidence="1">
    <location>
        <begin position="117"/>
        <end position="139"/>
    </location>
</feature>
<keyword evidence="4" id="KW-1185">Reference proteome</keyword>
<proteinExistence type="predicted"/>
<feature type="transmembrane region" description="Helical" evidence="1">
    <location>
        <begin position="91"/>
        <end position="110"/>
    </location>
</feature>
<evidence type="ECO:0000313" key="3">
    <source>
        <dbReference type="EMBL" id="THV06171.1"/>
    </source>
</evidence>
<feature type="domain" description="DUF6533" evidence="2">
    <location>
        <begin position="15"/>
        <end position="58"/>
    </location>
</feature>
<accession>A0A4S8MTE2</accession>
<dbReference type="Proteomes" id="UP000297245">
    <property type="component" value="Unassembled WGS sequence"/>
</dbReference>
<keyword evidence="1" id="KW-0812">Transmembrane</keyword>
<name>A0A4S8MTE2_DENBC</name>
<feature type="transmembrane region" description="Helical" evidence="1">
    <location>
        <begin position="228"/>
        <end position="246"/>
    </location>
</feature>
<organism evidence="3 4">
    <name type="scientific">Dendrothele bispora (strain CBS 962.96)</name>
    <dbReference type="NCBI Taxonomy" id="1314807"/>
    <lineage>
        <taxon>Eukaryota</taxon>
        <taxon>Fungi</taxon>
        <taxon>Dikarya</taxon>
        <taxon>Basidiomycota</taxon>
        <taxon>Agaricomycotina</taxon>
        <taxon>Agaricomycetes</taxon>
        <taxon>Agaricomycetidae</taxon>
        <taxon>Agaricales</taxon>
        <taxon>Agaricales incertae sedis</taxon>
        <taxon>Dendrothele</taxon>
    </lineage>
</organism>
<keyword evidence="1" id="KW-0472">Membrane</keyword>
<feature type="transmembrane region" description="Helical" evidence="1">
    <location>
        <begin position="51"/>
        <end position="71"/>
    </location>
</feature>
<gene>
    <name evidence="3" type="ORF">K435DRAFT_773378</name>
</gene>
<dbReference type="OrthoDB" id="3066463at2759"/>
<evidence type="ECO:0000313" key="4">
    <source>
        <dbReference type="Proteomes" id="UP000297245"/>
    </source>
</evidence>
<dbReference type="EMBL" id="ML179044">
    <property type="protein sequence ID" value="THV06171.1"/>
    <property type="molecule type" value="Genomic_DNA"/>
</dbReference>
<evidence type="ECO:0000259" key="2">
    <source>
        <dbReference type="Pfam" id="PF20151"/>
    </source>
</evidence>